<evidence type="ECO:0000313" key="1">
    <source>
        <dbReference type="EMBL" id="RMO64693.1"/>
    </source>
</evidence>
<accession>A0A0Q0FLK1</accession>
<name>A0A0Q0FLK1_PSEAP</name>
<dbReference type="AlphaFoldDB" id="A0A0Q0FLK1"/>
<comment type="caution">
    <text evidence="1">The sequence shown here is derived from an EMBL/GenBank/DDBJ whole genome shotgun (WGS) entry which is preliminary data.</text>
</comment>
<evidence type="ECO:0000313" key="2">
    <source>
        <dbReference type="Proteomes" id="UP000274541"/>
    </source>
</evidence>
<dbReference type="EMBL" id="RBPX01000197">
    <property type="protein sequence ID" value="RMO64693.1"/>
    <property type="molecule type" value="Genomic_DNA"/>
</dbReference>
<proteinExistence type="predicted"/>
<reference evidence="1 2" key="1">
    <citation type="submission" date="2018-08" db="EMBL/GenBank/DDBJ databases">
        <title>Recombination of ecologically and evolutionarily significant loci maintains genetic cohesion in the Pseudomonas syringae species complex.</title>
        <authorList>
            <person name="Dillon M."/>
            <person name="Thakur S."/>
            <person name="Almeida R.N.D."/>
            <person name="Weir B.S."/>
            <person name="Guttman D.S."/>
        </authorList>
    </citation>
    <scope>NUCLEOTIDE SEQUENCE [LARGE SCALE GENOMIC DNA]</scope>
    <source>
        <strain evidence="1 2">ICMP 4388</strain>
    </source>
</reference>
<organism evidence="1 2">
    <name type="scientific">Pseudomonas syringae pv. aptata</name>
    <dbReference type="NCBI Taxonomy" id="83167"/>
    <lineage>
        <taxon>Bacteria</taxon>
        <taxon>Pseudomonadati</taxon>
        <taxon>Pseudomonadota</taxon>
        <taxon>Gammaproteobacteria</taxon>
        <taxon>Pseudomonadales</taxon>
        <taxon>Pseudomonadaceae</taxon>
        <taxon>Pseudomonas</taxon>
        <taxon>Pseudomonas syringae</taxon>
    </lineage>
</organism>
<sequence length="123" mass="14447">MRGYMELISFMEALSDGLLDYLPEDQRAGQLTVEEVIEQWMSEKSYYSSLSLRKDIVTYIRLQESGDFSVDEILSWYDLCFIPERFGVEEHVFFSGILKSIDSHIEKKKKSFLVKYFSWAGCK</sequence>
<gene>
    <name evidence="1" type="ORF">ALQ37_00616</name>
</gene>
<dbReference type="Proteomes" id="UP000274541">
    <property type="component" value="Unassembled WGS sequence"/>
</dbReference>
<protein>
    <submittedName>
        <fullName evidence="1">Uncharacterized protein</fullName>
    </submittedName>
</protein>
<dbReference type="RefSeq" id="WP_024662903.1">
    <property type="nucleotide sequence ID" value="NZ_JBPDUZ010000001.1"/>
</dbReference>